<dbReference type="EMBL" id="SHNN01000001">
    <property type="protein sequence ID" value="MCX2980863.1"/>
    <property type="molecule type" value="Genomic_DNA"/>
</dbReference>
<feature type="chain" id="PRO_5047176219" evidence="1">
    <location>
        <begin position="24"/>
        <end position="626"/>
    </location>
</feature>
<evidence type="ECO:0000313" key="3">
    <source>
        <dbReference type="Proteomes" id="UP001143362"/>
    </source>
</evidence>
<protein>
    <submittedName>
        <fullName evidence="2">DUF3604 domain-containing protein</fullName>
    </submittedName>
</protein>
<sequence>MKNGTLVAILALIISPIALNLQAQGSADNIYSPYVNDNFPNNVYWGDTHLHTSLSFDAYGDGNTTLGSDAAYEFAKGKVINGHDGVPVRISRPLDFIVIADHAEYMGVVQGVNTGDKLLQATEPGARWSKMAQEGGLLQVFGEMVNDGATNQPRELSEEFTRSVWAKVIDYAEEYNDPGVFTAFIGYEYSSLPDGGDNLHRVVMFRDGADKTSQVIPFSLFDGEDPEELWDYFARYEKKTGGQVFSIPHNGNLSAGRMFALQDLDGKPLSKKYAENRMRWEPLVETTQMKGDSETHAVLSPDDEFANFETWDLGNLIVTKRTSPKLMQHEYSRAALKHGLAQGKILGKNPFKFGMIGSTDSHTSFSNAEEDNFLGKYGTAAPAPGRWSKKFPPLTVPGVLEQFTEWQTSQSGYAAVWSKENTREAIFDAMKRKEVYATTGPRMTVRAFGGFDYSSDDAYSNNFARIGYEKGVPMGGDLAKAPEGKRFSMMIAALKDPDGANLDRIQVIKGWVDSAGNQHERIYDAAVSGDRTVGLDGRCKTPVGSTVDLKTATYKNTIGEAMLVSTWFDPDFDPSVPSFYYVRVIEIPTPRWTAFDAVRYAIEMPEEVTMVLQERAYTSPIWYTPE</sequence>
<dbReference type="Proteomes" id="UP001143362">
    <property type="component" value="Unassembled WGS sequence"/>
</dbReference>
<dbReference type="Gene3D" id="3.20.20.140">
    <property type="entry name" value="Metal-dependent hydrolases"/>
    <property type="match status" value="1"/>
</dbReference>
<dbReference type="InterPro" id="IPR022028">
    <property type="entry name" value="DUF3604"/>
</dbReference>
<organism evidence="2 3">
    <name type="scientific">Candidatus Litorirhabdus singularis</name>
    <dbReference type="NCBI Taxonomy" id="2518993"/>
    <lineage>
        <taxon>Bacteria</taxon>
        <taxon>Pseudomonadati</taxon>
        <taxon>Pseudomonadota</taxon>
        <taxon>Gammaproteobacteria</taxon>
        <taxon>Cellvibrionales</taxon>
        <taxon>Halieaceae</taxon>
        <taxon>Candidatus Litorirhabdus</taxon>
    </lineage>
</organism>
<reference evidence="2" key="1">
    <citation type="submission" date="2019-02" db="EMBL/GenBank/DDBJ databases">
        <authorList>
            <person name="Li S.-H."/>
        </authorList>
    </citation>
    <scope>NUCLEOTIDE SEQUENCE</scope>
    <source>
        <strain evidence="2">IMCC14734</strain>
    </source>
</reference>
<evidence type="ECO:0000313" key="2">
    <source>
        <dbReference type="EMBL" id="MCX2980863.1"/>
    </source>
</evidence>
<gene>
    <name evidence="2" type="ORF">EYC98_08255</name>
</gene>
<keyword evidence="3" id="KW-1185">Reference proteome</keyword>
<comment type="caution">
    <text evidence="2">The sequence shown here is derived from an EMBL/GenBank/DDBJ whole genome shotgun (WGS) entry which is preliminary data.</text>
</comment>
<feature type="signal peptide" evidence="1">
    <location>
        <begin position="1"/>
        <end position="23"/>
    </location>
</feature>
<name>A0ABT3TEX6_9GAMM</name>
<keyword evidence="1" id="KW-0732">Signal</keyword>
<proteinExistence type="predicted"/>
<dbReference type="RefSeq" id="WP_279244841.1">
    <property type="nucleotide sequence ID" value="NZ_SHNN01000001.1"/>
</dbReference>
<accession>A0ABT3TEX6</accession>
<evidence type="ECO:0000256" key="1">
    <source>
        <dbReference type="SAM" id="SignalP"/>
    </source>
</evidence>
<dbReference type="Pfam" id="PF12228">
    <property type="entry name" value="DUF3604"/>
    <property type="match status" value="1"/>
</dbReference>